<organism evidence="2 3">
    <name type="scientific">Dreissena polymorpha</name>
    <name type="common">Zebra mussel</name>
    <name type="synonym">Mytilus polymorpha</name>
    <dbReference type="NCBI Taxonomy" id="45954"/>
    <lineage>
        <taxon>Eukaryota</taxon>
        <taxon>Metazoa</taxon>
        <taxon>Spiralia</taxon>
        <taxon>Lophotrochozoa</taxon>
        <taxon>Mollusca</taxon>
        <taxon>Bivalvia</taxon>
        <taxon>Autobranchia</taxon>
        <taxon>Heteroconchia</taxon>
        <taxon>Euheterodonta</taxon>
        <taxon>Imparidentia</taxon>
        <taxon>Neoheterodontei</taxon>
        <taxon>Myida</taxon>
        <taxon>Dreissenoidea</taxon>
        <taxon>Dreissenidae</taxon>
        <taxon>Dreissena</taxon>
    </lineage>
</organism>
<evidence type="ECO:0000313" key="2">
    <source>
        <dbReference type="EMBL" id="KAH3867010.1"/>
    </source>
</evidence>
<dbReference type="AlphaFoldDB" id="A0A9D4LZD3"/>
<evidence type="ECO:0000256" key="1">
    <source>
        <dbReference type="SAM" id="MobiDB-lite"/>
    </source>
</evidence>
<evidence type="ECO:0000313" key="3">
    <source>
        <dbReference type="Proteomes" id="UP000828390"/>
    </source>
</evidence>
<feature type="region of interest" description="Disordered" evidence="1">
    <location>
        <begin position="1"/>
        <end position="27"/>
    </location>
</feature>
<keyword evidence="3" id="KW-1185">Reference proteome</keyword>
<dbReference type="EMBL" id="JAIWYP010000002">
    <property type="protein sequence ID" value="KAH3867010.1"/>
    <property type="molecule type" value="Genomic_DNA"/>
</dbReference>
<feature type="compositionally biased region" description="Basic and acidic residues" evidence="1">
    <location>
        <begin position="16"/>
        <end position="27"/>
    </location>
</feature>
<comment type="caution">
    <text evidence="2">The sequence shown here is derived from an EMBL/GenBank/DDBJ whole genome shotgun (WGS) entry which is preliminary data.</text>
</comment>
<sequence>MRPMTVGGKPSSTGEKPLEGSLRLRREPLHRDLLPRSARAEDIIDWSRGHRPCSLVSLDGLLMEREPVTYLRSESCSLADARA</sequence>
<protein>
    <submittedName>
        <fullName evidence="2">Uncharacterized protein</fullName>
    </submittedName>
</protein>
<reference evidence="2" key="2">
    <citation type="submission" date="2020-11" db="EMBL/GenBank/DDBJ databases">
        <authorList>
            <person name="McCartney M.A."/>
            <person name="Auch B."/>
            <person name="Kono T."/>
            <person name="Mallez S."/>
            <person name="Becker A."/>
            <person name="Gohl D.M."/>
            <person name="Silverstein K.A.T."/>
            <person name="Koren S."/>
            <person name="Bechman K.B."/>
            <person name="Herman A."/>
            <person name="Abrahante J.E."/>
            <person name="Garbe J."/>
        </authorList>
    </citation>
    <scope>NUCLEOTIDE SEQUENCE</scope>
    <source>
        <strain evidence="2">Duluth1</strain>
        <tissue evidence="2">Whole animal</tissue>
    </source>
</reference>
<dbReference type="Proteomes" id="UP000828390">
    <property type="component" value="Unassembled WGS sequence"/>
</dbReference>
<proteinExistence type="predicted"/>
<name>A0A9D4LZD3_DREPO</name>
<reference evidence="2" key="1">
    <citation type="journal article" date="2019" name="bioRxiv">
        <title>The Genome of the Zebra Mussel, Dreissena polymorpha: A Resource for Invasive Species Research.</title>
        <authorList>
            <person name="McCartney M.A."/>
            <person name="Auch B."/>
            <person name="Kono T."/>
            <person name="Mallez S."/>
            <person name="Zhang Y."/>
            <person name="Obille A."/>
            <person name="Becker A."/>
            <person name="Abrahante J.E."/>
            <person name="Garbe J."/>
            <person name="Badalamenti J.P."/>
            <person name="Herman A."/>
            <person name="Mangelson H."/>
            <person name="Liachko I."/>
            <person name="Sullivan S."/>
            <person name="Sone E.D."/>
            <person name="Koren S."/>
            <person name="Silverstein K.A.T."/>
            <person name="Beckman K.B."/>
            <person name="Gohl D.M."/>
        </authorList>
    </citation>
    <scope>NUCLEOTIDE SEQUENCE</scope>
    <source>
        <strain evidence="2">Duluth1</strain>
        <tissue evidence="2">Whole animal</tissue>
    </source>
</reference>
<accession>A0A9D4LZD3</accession>
<gene>
    <name evidence="2" type="ORF">DPMN_030134</name>
</gene>